<accession>A0A2T3MVR9</accession>
<evidence type="ECO:0000313" key="3">
    <source>
        <dbReference type="EMBL" id="PSW04062.1"/>
    </source>
</evidence>
<reference evidence="3 4" key="1">
    <citation type="submission" date="2018-03" db="EMBL/GenBank/DDBJ databases">
        <title>Whole genome sequencing of Histamine producing bacteria.</title>
        <authorList>
            <person name="Butler K."/>
        </authorList>
    </citation>
    <scope>NUCLEOTIDE SEQUENCE [LARGE SCALE GENOMIC DNA]</scope>
    <source>
        <strain evidence="3 4">DSM 16190</strain>
    </source>
</reference>
<evidence type="ECO:0000256" key="1">
    <source>
        <dbReference type="ARBA" id="ARBA00022729"/>
    </source>
</evidence>
<dbReference type="GO" id="GO:0030288">
    <property type="term" value="C:outer membrane-bounded periplasmic space"/>
    <property type="evidence" value="ECO:0007669"/>
    <property type="project" value="TreeGrafter"/>
</dbReference>
<dbReference type="PANTHER" id="PTHR30006">
    <property type="entry name" value="THIAMINE-BINDING PERIPLASMIC PROTEIN-RELATED"/>
    <property type="match status" value="1"/>
</dbReference>
<sequence>MAKMNIIKTLITLLIFLLAKANAFAAESKPIVILTTFSEHTISQQVEQYRQLFPDTEVRIIFRRTRTALRLLAKDDAQNIDIIISSSPVLFNHLSTNKQLYAINSPHQVPNWLSPHIIDISGEITAFGYSGFGLMANQQYLSSHHLPTPKSWEDLTNAMYFHHITMSTPSRSGTTSLMVENILQHYGWEDGWRLLMQIGGNIAFISSRSFGVSEAISKGLIGAAPVIDSYAINSKKVFNYIDFNYLPNSILMPAYVGIAKKSHSIVNAKNFVDFLLSDSGQRVLEKSSMAKHSLNQPQLAERKSFILNKQLLHRRDALVSLLFDQAITEQLHQLNSTWSSIHQLEAITNLPSEVHNKLLLAKQYAAKVPVTAEQSNSPAYLAQFHSDGAKRGRDPIVAAEIQRWKEALKKNLQQANHLLNQIDQE</sequence>
<dbReference type="OrthoDB" id="305758at2"/>
<dbReference type="EMBL" id="PYMC01000011">
    <property type="protein sequence ID" value="PSW04062.1"/>
    <property type="molecule type" value="Genomic_DNA"/>
</dbReference>
<name>A0A2T3MVR9_9GAMM</name>
<dbReference type="Pfam" id="PF13343">
    <property type="entry name" value="SBP_bac_6"/>
    <property type="match status" value="1"/>
</dbReference>
<dbReference type="Gene3D" id="3.40.190.10">
    <property type="entry name" value="Periplasmic binding protein-like II"/>
    <property type="match status" value="2"/>
</dbReference>
<dbReference type="AlphaFoldDB" id="A0A2T3MVR9"/>
<keyword evidence="1 2" id="KW-0732">Signal</keyword>
<gene>
    <name evidence="3" type="ORF">C9I89_15515</name>
</gene>
<feature type="signal peptide" evidence="2">
    <location>
        <begin position="1"/>
        <end position="25"/>
    </location>
</feature>
<evidence type="ECO:0000313" key="4">
    <source>
        <dbReference type="Proteomes" id="UP000240904"/>
    </source>
</evidence>
<dbReference type="PANTHER" id="PTHR30006:SF25">
    <property type="entry name" value="PHOSPHOGLYCERATE TRANSPORT REGULATORY PROTEIN PGTC"/>
    <property type="match status" value="1"/>
</dbReference>
<feature type="chain" id="PRO_5015617015" description="ABC transporter substrate-binding protein" evidence="2">
    <location>
        <begin position="26"/>
        <end position="425"/>
    </location>
</feature>
<keyword evidence="4" id="KW-1185">Reference proteome</keyword>
<organism evidence="3 4">
    <name type="scientific">Photobacterium lipolyticum</name>
    <dbReference type="NCBI Taxonomy" id="266810"/>
    <lineage>
        <taxon>Bacteria</taxon>
        <taxon>Pseudomonadati</taxon>
        <taxon>Pseudomonadota</taxon>
        <taxon>Gammaproteobacteria</taxon>
        <taxon>Vibrionales</taxon>
        <taxon>Vibrionaceae</taxon>
        <taxon>Photobacterium</taxon>
    </lineage>
</organism>
<comment type="caution">
    <text evidence="3">The sequence shown here is derived from an EMBL/GenBank/DDBJ whole genome shotgun (WGS) entry which is preliminary data.</text>
</comment>
<evidence type="ECO:0000256" key="2">
    <source>
        <dbReference type="SAM" id="SignalP"/>
    </source>
</evidence>
<evidence type="ECO:0008006" key="5">
    <source>
        <dbReference type="Google" id="ProtNLM"/>
    </source>
</evidence>
<proteinExistence type="predicted"/>
<dbReference type="RefSeq" id="WP_107284233.1">
    <property type="nucleotide sequence ID" value="NZ_PYMC01000011.1"/>
</dbReference>
<protein>
    <recommendedName>
        <fullName evidence="5">ABC transporter substrate-binding protein</fullName>
    </recommendedName>
</protein>
<dbReference type="SUPFAM" id="SSF53850">
    <property type="entry name" value="Periplasmic binding protein-like II"/>
    <property type="match status" value="1"/>
</dbReference>
<dbReference type="Proteomes" id="UP000240904">
    <property type="component" value="Unassembled WGS sequence"/>
</dbReference>